<evidence type="ECO:0000256" key="6">
    <source>
        <dbReference type="SAM" id="Phobius"/>
    </source>
</evidence>
<reference evidence="9" key="1">
    <citation type="submission" date="2025-08" db="UniProtKB">
        <authorList>
            <consortium name="Ensembl"/>
        </authorList>
    </citation>
    <scope>IDENTIFICATION</scope>
</reference>
<dbReference type="Proteomes" id="UP000261640">
    <property type="component" value="Unplaced"/>
</dbReference>
<evidence type="ECO:0000256" key="2">
    <source>
        <dbReference type="ARBA" id="ARBA00009037"/>
    </source>
</evidence>
<dbReference type="Pfam" id="PF05827">
    <property type="entry name" value="VAS1_LD"/>
    <property type="match status" value="1"/>
</dbReference>
<sequence>MTTCSTFTSTGPKRFVQGRMLVMRFGDVDDLRGLSIRLLSNTFYESSSQWWFSMNSVSLLYNTSEEAVFDASEVYAPASSSYHCSHVSNLRRYSALLLPSTNTARHWTITFTDFRIQAFNIRTGKFSPASGCTTFLTPAILMGLITSLILLLVLAYALHMVIHLKDIEHDDEHKADWKRLFISDKRFCFNICKYRFQQVN</sequence>
<proteinExistence type="inferred from homology"/>
<dbReference type="InterPro" id="IPR008388">
    <property type="entry name" value="Ac45_acc_su"/>
</dbReference>
<organism evidence="9 10">
    <name type="scientific">Mastacembelus armatus</name>
    <name type="common">zig-zag eel</name>
    <dbReference type="NCBI Taxonomy" id="205130"/>
    <lineage>
        <taxon>Eukaryota</taxon>
        <taxon>Metazoa</taxon>
        <taxon>Chordata</taxon>
        <taxon>Craniata</taxon>
        <taxon>Vertebrata</taxon>
        <taxon>Euteleostomi</taxon>
        <taxon>Actinopterygii</taxon>
        <taxon>Neopterygii</taxon>
        <taxon>Teleostei</taxon>
        <taxon>Neoteleostei</taxon>
        <taxon>Acanthomorphata</taxon>
        <taxon>Anabantaria</taxon>
        <taxon>Synbranchiformes</taxon>
        <taxon>Mastacembelidae</taxon>
        <taxon>Mastacembelus</taxon>
    </lineage>
</organism>
<evidence type="ECO:0000256" key="1">
    <source>
        <dbReference type="ARBA" id="ARBA00004167"/>
    </source>
</evidence>
<protein>
    <recommendedName>
        <fullName evidence="11">ATPase H+ transporting accessory protein 1 like b</fullName>
    </recommendedName>
</protein>
<dbReference type="PANTHER" id="PTHR12471">
    <property type="entry name" value="VACUOLAR ATP SYNTHASE SUBUNIT S1"/>
    <property type="match status" value="1"/>
</dbReference>
<dbReference type="Ensembl" id="ENSMAMT00000021969.2">
    <property type="protein sequence ID" value="ENSMAMP00000021424.2"/>
    <property type="gene ID" value="ENSMAMG00000014396.2"/>
</dbReference>
<evidence type="ECO:0000259" key="7">
    <source>
        <dbReference type="Pfam" id="PF05827"/>
    </source>
</evidence>
<evidence type="ECO:0000259" key="8">
    <source>
        <dbReference type="Pfam" id="PF20520"/>
    </source>
</evidence>
<keyword evidence="4 6" id="KW-1133">Transmembrane helix</keyword>
<evidence type="ECO:0000313" key="10">
    <source>
        <dbReference type="Proteomes" id="UP000261640"/>
    </source>
</evidence>
<evidence type="ECO:0000256" key="4">
    <source>
        <dbReference type="ARBA" id="ARBA00022989"/>
    </source>
</evidence>
<keyword evidence="5 6" id="KW-0472">Membrane</keyword>
<keyword evidence="3 6" id="KW-0812">Transmembrane</keyword>
<dbReference type="GeneTree" id="ENSGT00940000158156"/>
<dbReference type="InParanoid" id="A0A3Q3MKH5"/>
<dbReference type="PANTHER" id="PTHR12471:SF3">
    <property type="entry name" value="ATPASE, H+ TRANSPORTING, LYSOSOMAL ACCESSORY PROTEIN 1-LIKE"/>
    <property type="match status" value="1"/>
</dbReference>
<reference evidence="9" key="2">
    <citation type="submission" date="2025-09" db="UniProtKB">
        <authorList>
            <consortium name="Ensembl"/>
        </authorList>
    </citation>
    <scope>IDENTIFICATION</scope>
</reference>
<dbReference type="Gene3D" id="2.40.160.110">
    <property type="match status" value="1"/>
</dbReference>
<dbReference type="InterPro" id="IPR046756">
    <property type="entry name" value="VAS1/VOA1_TM"/>
</dbReference>
<dbReference type="Pfam" id="PF20520">
    <property type="entry name" value="Ac45-VOA1_TM"/>
    <property type="match status" value="1"/>
</dbReference>
<dbReference type="GO" id="GO:0001671">
    <property type="term" value="F:ATPase activator activity"/>
    <property type="evidence" value="ECO:0007669"/>
    <property type="project" value="TreeGrafter"/>
</dbReference>
<evidence type="ECO:0008006" key="11">
    <source>
        <dbReference type="Google" id="ProtNLM"/>
    </source>
</evidence>
<comment type="similarity">
    <text evidence="2">Belongs to the vacuolar ATPase subunit S1 family.</text>
</comment>
<evidence type="ECO:0000256" key="5">
    <source>
        <dbReference type="ARBA" id="ARBA00023136"/>
    </source>
</evidence>
<evidence type="ECO:0000256" key="3">
    <source>
        <dbReference type="ARBA" id="ARBA00022692"/>
    </source>
</evidence>
<accession>A0A3Q3MKH5</accession>
<dbReference type="GO" id="GO:0030641">
    <property type="term" value="P:regulation of cellular pH"/>
    <property type="evidence" value="ECO:0007669"/>
    <property type="project" value="TreeGrafter"/>
</dbReference>
<dbReference type="GO" id="GO:0033176">
    <property type="term" value="C:proton-transporting V-type ATPase complex"/>
    <property type="evidence" value="ECO:0007669"/>
    <property type="project" value="TreeGrafter"/>
</dbReference>
<feature type="transmembrane region" description="Helical" evidence="6">
    <location>
        <begin position="135"/>
        <end position="158"/>
    </location>
</feature>
<feature type="domain" description="V-type proton ATPase subunit S1 luminal" evidence="7">
    <location>
        <begin position="19"/>
        <end position="119"/>
    </location>
</feature>
<dbReference type="InterPro" id="IPR046755">
    <property type="entry name" value="VAS1_LD"/>
</dbReference>
<name>A0A3Q3MKH5_9TELE</name>
<dbReference type="STRING" id="205130.ENSMAMP00000021424"/>
<evidence type="ECO:0000313" key="9">
    <source>
        <dbReference type="Ensembl" id="ENSMAMP00000021424.2"/>
    </source>
</evidence>
<comment type="subcellular location">
    <subcellularLocation>
        <location evidence="1">Membrane</location>
        <topology evidence="1">Single-pass membrane protein</topology>
    </subcellularLocation>
</comment>
<feature type="domain" description="V-type proton ATPase subunit S1/VOA1 transmembrane" evidence="8">
    <location>
        <begin position="134"/>
        <end position="166"/>
    </location>
</feature>
<keyword evidence="10" id="KW-1185">Reference proteome</keyword>
<dbReference type="AlphaFoldDB" id="A0A3Q3MKH5"/>